<feature type="transmembrane region" description="Helical" evidence="8">
    <location>
        <begin position="386"/>
        <end position="404"/>
    </location>
</feature>
<evidence type="ECO:0000256" key="1">
    <source>
        <dbReference type="ARBA" id="ARBA00004651"/>
    </source>
</evidence>
<dbReference type="GO" id="GO:0005886">
    <property type="term" value="C:plasma membrane"/>
    <property type="evidence" value="ECO:0007669"/>
    <property type="project" value="UniProtKB-SubCell"/>
</dbReference>
<comment type="subcellular location">
    <subcellularLocation>
        <location evidence="1">Cell membrane</location>
        <topology evidence="1">Multi-pass membrane protein</topology>
    </subcellularLocation>
</comment>
<feature type="transmembrane region" description="Helical" evidence="8">
    <location>
        <begin position="180"/>
        <end position="200"/>
    </location>
</feature>
<feature type="transmembrane region" description="Helical" evidence="8">
    <location>
        <begin position="206"/>
        <end position="226"/>
    </location>
</feature>
<dbReference type="EMBL" id="DVFJ01000021">
    <property type="protein sequence ID" value="HIQ71872.1"/>
    <property type="molecule type" value="Genomic_DNA"/>
</dbReference>
<evidence type="ECO:0000256" key="5">
    <source>
        <dbReference type="ARBA" id="ARBA00022989"/>
    </source>
</evidence>
<reference evidence="9" key="2">
    <citation type="journal article" date="2021" name="PeerJ">
        <title>Extensive microbial diversity within the chicken gut microbiome revealed by metagenomics and culture.</title>
        <authorList>
            <person name="Gilroy R."/>
            <person name="Ravi A."/>
            <person name="Getino M."/>
            <person name="Pursley I."/>
            <person name="Horton D.L."/>
            <person name="Alikhan N.F."/>
            <person name="Baker D."/>
            <person name="Gharbi K."/>
            <person name="Hall N."/>
            <person name="Watson M."/>
            <person name="Adriaenssens E.M."/>
            <person name="Foster-Nyarko E."/>
            <person name="Jarju S."/>
            <person name="Secka A."/>
            <person name="Antonio M."/>
            <person name="Oren A."/>
            <person name="Chaudhuri R.R."/>
            <person name="La Ragione R."/>
            <person name="Hildebrand F."/>
            <person name="Pallen M.J."/>
        </authorList>
    </citation>
    <scope>NUCLEOTIDE SEQUENCE</scope>
    <source>
        <strain evidence="9">ChiSxjej2B14-6234</strain>
    </source>
</reference>
<feature type="transmembrane region" description="Helical" evidence="8">
    <location>
        <begin position="259"/>
        <end position="279"/>
    </location>
</feature>
<keyword evidence="2" id="KW-1003">Cell membrane</keyword>
<evidence type="ECO:0000256" key="4">
    <source>
        <dbReference type="ARBA" id="ARBA00022692"/>
    </source>
</evidence>
<proteinExistence type="inferred from homology"/>
<keyword evidence="5 8" id="KW-1133">Transmembrane helix</keyword>
<evidence type="ECO:0000256" key="8">
    <source>
        <dbReference type="SAM" id="Phobius"/>
    </source>
</evidence>
<dbReference type="Pfam" id="PF09594">
    <property type="entry name" value="GT87"/>
    <property type="match status" value="1"/>
</dbReference>
<name>A0A9D1CQU5_9FIRM</name>
<dbReference type="AlphaFoldDB" id="A0A9D1CQU5"/>
<evidence type="ECO:0000256" key="7">
    <source>
        <dbReference type="ARBA" id="ARBA00024033"/>
    </source>
</evidence>
<evidence type="ECO:0000313" key="9">
    <source>
        <dbReference type="EMBL" id="HIQ71872.1"/>
    </source>
</evidence>
<feature type="transmembrane region" description="Helical" evidence="8">
    <location>
        <begin position="449"/>
        <end position="467"/>
    </location>
</feature>
<keyword evidence="3" id="KW-0808">Transferase</keyword>
<evidence type="ECO:0000256" key="2">
    <source>
        <dbReference type="ARBA" id="ARBA00022475"/>
    </source>
</evidence>
<sequence length="496" mass="55860">MNSIPSRASRILQGRAWRFAFAAALTALYLLACMAGGPIASLTRFACEGDRAAFTRLTGALLLAVLLALALRRRMTPAAFLVACLGAVAALLLRLHMFDQVSADYASFLERWVDTFREGGFGMIREEIGDYNLPYLYILALIARSPISDLYLIKLVSVAFDFALALMMMETVHRFIDERASLPVFLAVLALPTVWWNSAYWAQCDALYVFFVVACLYALLAGRPVISASLLSLAFCFKLQTIFFFPMVLFGLLHKKYRWRHALAFAGTYLLTLVPALLAGRSLLSALTIYLNQSLGQYSDRLTYNAASIYQFFPQVELANAPQWPWVSALFDEHQTMDVSLTRWYFTLDTMWWLQNATLIAAAVIVLAALFFLWKRRRFLGFDQVWRMAAFSALFVPLVLPKMHDRYFYMADMLCLLYGARYPRRAFVPMLVIGASFASYMPFLTRARGVPMIVASMMNIAALAFIARDILTELRARQAACPDAPCAQEASAPERV</sequence>
<keyword evidence="6 8" id="KW-0472">Membrane</keyword>
<reference evidence="9" key="1">
    <citation type="submission" date="2020-10" db="EMBL/GenBank/DDBJ databases">
        <authorList>
            <person name="Gilroy R."/>
        </authorList>
    </citation>
    <scope>NUCLEOTIDE SEQUENCE</scope>
    <source>
        <strain evidence="9">ChiSxjej2B14-6234</strain>
    </source>
</reference>
<comment type="caution">
    <text evidence="9">The sequence shown here is derived from an EMBL/GenBank/DDBJ whole genome shotgun (WGS) entry which is preliminary data.</text>
</comment>
<comment type="similarity">
    <text evidence="7">Belongs to the glycosyltransferase 87 family.</text>
</comment>
<feature type="transmembrane region" description="Helical" evidence="8">
    <location>
        <begin position="233"/>
        <end position="253"/>
    </location>
</feature>
<organism evidence="9 10">
    <name type="scientific">Candidatus Onthenecus intestinigallinarum</name>
    <dbReference type="NCBI Taxonomy" id="2840875"/>
    <lineage>
        <taxon>Bacteria</taxon>
        <taxon>Bacillati</taxon>
        <taxon>Bacillota</taxon>
        <taxon>Clostridia</taxon>
        <taxon>Eubacteriales</taxon>
        <taxon>Candidatus Onthenecus</taxon>
    </lineage>
</organism>
<dbReference type="GO" id="GO:0016758">
    <property type="term" value="F:hexosyltransferase activity"/>
    <property type="evidence" value="ECO:0007669"/>
    <property type="project" value="InterPro"/>
</dbReference>
<dbReference type="InterPro" id="IPR018584">
    <property type="entry name" value="GT87"/>
</dbReference>
<protein>
    <submittedName>
        <fullName evidence="9">DUF2029 domain-containing protein</fullName>
    </submittedName>
</protein>
<feature type="transmembrane region" description="Helical" evidence="8">
    <location>
        <begin position="53"/>
        <end position="71"/>
    </location>
</feature>
<feature type="transmembrane region" description="Helical" evidence="8">
    <location>
        <begin position="353"/>
        <end position="374"/>
    </location>
</feature>
<accession>A0A9D1CQU5</accession>
<dbReference type="Proteomes" id="UP000886887">
    <property type="component" value="Unassembled WGS sequence"/>
</dbReference>
<evidence type="ECO:0000256" key="6">
    <source>
        <dbReference type="ARBA" id="ARBA00023136"/>
    </source>
</evidence>
<feature type="transmembrane region" description="Helical" evidence="8">
    <location>
        <begin position="78"/>
        <end position="97"/>
    </location>
</feature>
<feature type="transmembrane region" description="Helical" evidence="8">
    <location>
        <begin position="425"/>
        <end position="443"/>
    </location>
</feature>
<evidence type="ECO:0000313" key="10">
    <source>
        <dbReference type="Proteomes" id="UP000886887"/>
    </source>
</evidence>
<evidence type="ECO:0000256" key="3">
    <source>
        <dbReference type="ARBA" id="ARBA00022679"/>
    </source>
</evidence>
<gene>
    <name evidence="9" type="ORF">IAB73_06685</name>
</gene>
<keyword evidence="4 8" id="KW-0812">Transmembrane</keyword>
<feature type="transmembrane region" description="Helical" evidence="8">
    <location>
        <begin position="150"/>
        <end position="168"/>
    </location>
</feature>
<feature type="transmembrane region" description="Helical" evidence="8">
    <location>
        <begin position="20"/>
        <end position="41"/>
    </location>
</feature>